<evidence type="ECO:0000313" key="7">
    <source>
        <dbReference type="Proteomes" id="UP000443843"/>
    </source>
</evidence>
<dbReference type="PANTHER" id="PTHR30469">
    <property type="entry name" value="MULTIDRUG RESISTANCE PROTEIN MDTA"/>
    <property type="match status" value="1"/>
</dbReference>
<dbReference type="GO" id="GO:1990281">
    <property type="term" value="C:efflux pump complex"/>
    <property type="evidence" value="ECO:0007669"/>
    <property type="project" value="TreeGrafter"/>
</dbReference>
<feature type="coiled-coil region" evidence="2">
    <location>
        <begin position="100"/>
        <end position="172"/>
    </location>
</feature>
<comment type="similarity">
    <text evidence="1">Belongs to the membrane fusion protein (MFP) (TC 8.A.1) family.</text>
</comment>
<dbReference type="Pfam" id="PF25973">
    <property type="entry name" value="BSH_CzcB"/>
    <property type="match status" value="1"/>
</dbReference>
<feature type="signal peptide" evidence="3">
    <location>
        <begin position="1"/>
        <end position="33"/>
    </location>
</feature>
<gene>
    <name evidence="6" type="ORF">GLS40_02470</name>
</gene>
<dbReference type="Gene3D" id="1.10.287.470">
    <property type="entry name" value="Helix hairpin bin"/>
    <property type="match status" value="1"/>
</dbReference>
<name>A0A844VYR1_9RHOB</name>
<feature type="domain" description="CusB-like beta-barrel" evidence="4">
    <location>
        <begin position="207"/>
        <end position="276"/>
    </location>
</feature>
<dbReference type="Gene3D" id="2.40.50.100">
    <property type="match status" value="1"/>
</dbReference>
<keyword evidence="7" id="KW-1185">Reference proteome</keyword>
<dbReference type="EMBL" id="WNXQ01000001">
    <property type="protein sequence ID" value="MWB76886.1"/>
    <property type="molecule type" value="Genomic_DNA"/>
</dbReference>
<dbReference type="PANTHER" id="PTHR30469:SF15">
    <property type="entry name" value="HLYD FAMILY OF SECRETION PROTEINS"/>
    <property type="match status" value="1"/>
</dbReference>
<dbReference type="AlphaFoldDB" id="A0A844VYR1"/>
<dbReference type="SUPFAM" id="SSF111369">
    <property type="entry name" value="HlyD-like secretion proteins"/>
    <property type="match status" value="1"/>
</dbReference>
<sequence length="278" mass="29819">MINFIFQFPQQLGRIRSGFGICFLCLTVPAAHAQGVDSECIVRAEQIARIGASTRGVIASIVVDRADRVTGGQVIAELEASEEDSQITLAKLRLGSDIALRLARLKAETAEANAERLTTLVGRSLVPKAEQEEAVLAARTARLEEEEALLEHRMAEAELAAAEAARERKRIRAPFDGVVTEKLLSVGELYTEQGPVVTVVSVDPLHVEAYLPVSRRAEVAEGRTATLTLETGDTVEATVDVIDPVLDAATGTFGIRLILPNPDGAILAGQSCRLRMDG</sequence>
<evidence type="ECO:0000259" key="4">
    <source>
        <dbReference type="Pfam" id="PF25954"/>
    </source>
</evidence>
<dbReference type="RefSeq" id="WP_160381008.1">
    <property type="nucleotide sequence ID" value="NZ_WNXQ01000001.1"/>
</dbReference>
<dbReference type="Proteomes" id="UP000443843">
    <property type="component" value="Unassembled WGS sequence"/>
</dbReference>
<protein>
    <submittedName>
        <fullName evidence="6">Efflux RND transporter periplasmic adaptor subunit</fullName>
    </submittedName>
</protein>
<feature type="chain" id="PRO_5032296643" evidence="3">
    <location>
        <begin position="34"/>
        <end position="278"/>
    </location>
</feature>
<feature type="domain" description="CzcB-like barrel-sandwich hybrid" evidence="5">
    <location>
        <begin position="47"/>
        <end position="199"/>
    </location>
</feature>
<dbReference type="Pfam" id="PF25954">
    <property type="entry name" value="Beta-barrel_RND_2"/>
    <property type="match status" value="1"/>
</dbReference>
<dbReference type="GO" id="GO:0015562">
    <property type="term" value="F:efflux transmembrane transporter activity"/>
    <property type="evidence" value="ECO:0007669"/>
    <property type="project" value="TreeGrafter"/>
</dbReference>
<dbReference type="Gene3D" id="2.40.30.170">
    <property type="match status" value="1"/>
</dbReference>
<dbReference type="InterPro" id="IPR006143">
    <property type="entry name" value="RND_pump_MFP"/>
</dbReference>
<keyword evidence="3" id="KW-0732">Signal</keyword>
<dbReference type="NCBIfam" id="TIGR01730">
    <property type="entry name" value="RND_mfp"/>
    <property type="match status" value="1"/>
</dbReference>
<proteinExistence type="inferred from homology"/>
<evidence type="ECO:0000259" key="5">
    <source>
        <dbReference type="Pfam" id="PF25973"/>
    </source>
</evidence>
<evidence type="ECO:0000256" key="3">
    <source>
        <dbReference type="SAM" id="SignalP"/>
    </source>
</evidence>
<evidence type="ECO:0000256" key="1">
    <source>
        <dbReference type="ARBA" id="ARBA00009477"/>
    </source>
</evidence>
<keyword evidence="2" id="KW-0175">Coiled coil</keyword>
<organism evidence="6 7">
    <name type="scientific">Pseudooceanicola pacificus</name>
    <dbReference type="NCBI Taxonomy" id="2676438"/>
    <lineage>
        <taxon>Bacteria</taxon>
        <taxon>Pseudomonadati</taxon>
        <taxon>Pseudomonadota</taxon>
        <taxon>Alphaproteobacteria</taxon>
        <taxon>Rhodobacterales</taxon>
        <taxon>Paracoccaceae</taxon>
        <taxon>Pseudooceanicola</taxon>
    </lineage>
</organism>
<comment type="caution">
    <text evidence="6">The sequence shown here is derived from an EMBL/GenBank/DDBJ whole genome shotgun (WGS) entry which is preliminary data.</text>
</comment>
<evidence type="ECO:0000313" key="6">
    <source>
        <dbReference type="EMBL" id="MWB76886.1"/>
    </source>
</evidence>
<accession>A0A844VYR1</accession>
<dbReference type="InterPro" id="IPR058647">
    <property type="entry name" value="BSH_CzcB-like"/>
</dbReference>
<evidence type="ECO:0000256" key="2">
    <source>
        <dbReference type="SAM" id="Coils"/>
    </source>
</evidence>
<dbReference type="InterPro" id="IPR058792">
    <property type="entry name" value="Beta-barrel_RND_2"/>
</dbReference>
<reference evidence="6 7" key="1">
    <citation type="submission" date="2019-11" db="EMBL/GenBank/DDBJ databases">
        <title>Pseudooceanicola pacifica sp. nov., isolated from deep-sea sediment of the Pacific Ocean.</title>
        <authorList>
            <person name="Lyu L."/>
        </authorList>
    </citation>
    <scope>NUCLEOTIDE SEQUENCE [LARGE SCALE GENOMIC DNA]</scope>
    <source>
        <strain evidence="6 7">216_PA32_1</strain>
    </source>
</reference>